<evidence type="ECO:0000256" key="1">
    <source>
        <dbReference type="SAM" id="MobiDB-lite"/>
    </source>
</evidence>
<dbReference type="EMBL" id="ML120402">
    <property type="protein sequence ID" value="RPA97661.1"/>
    <property type="molecule type" value="Genomic_DNA"/>
</dbReference>
<dbReference type="AlphaFoldDB" id="A0A3N4JLL7"/>
<keyword evidence="3" id="KW-1185">Reference proteome</keyword>
<feature type="compositionally biased region" description="Basic and acidic residues" evidence="1">
    <location>
        <begin position="42"/>
        <end position="58"/>
    </location>
</feature>
<evidence type="ECO:0000313" key="2">
    <source>
        <dbReference type="EMBL" id="RPA97661.1"/>
    </source>
</evidence>
<name>A0A3N4JLL7_9PEZI</name>
<protein>
    <submittedName>
        <fullName evidence="2">Uncharacterized protein</fullName>
    </submittedName>
</protein>
<proteinExistence type="predicted"/>
<gene>
    <name evidence="2" type="ORF">L873DRAFT_1809443</name>
</gene>
<sequence length="58" mass="6791">MSNWCSLSNSKFIVQNTWLLAQPYLLRMSSRKCLEDLETEDESMKSVSRDNREYGKGN</sequence>
<feature type="region of interest" description="Disordered" evidence="1">
    <location>
        <begin position="37"/>
        <end position="58"/>
    </location>
</feature>
<evidence type="ECO:0000313" key="3">
    <source>
        <dbReference type="Proteomes" id="UP000276215"/>
    </source>
</evidence>
<reference evidence="2 3" key="1">
    <citation type="journal article" date="2018" name="Nat. Ecol. Evol.">
        <title>Pezizomycetes genomes reveal the molecular basis of ectomycorrhizal truffle lifestyle.</title>
        <authorList>
            <person name="Murat C."/>
            <person name="Payen T."/>
            <person name="Noel B."/>
            <person name="Kuo A."/>
            <person name="Morin E."/>
            <person name="Chen J."/>
            <person name="Kohler A."/>
            <person name="Krizsan K."/>
            <person name="Balestrini R."/>
            <person name="Da Silva C."/>
            <person name="Montanini B."/>
            <person name="Hainaut M."/>
            <person name="Levati E."/>
            <person name="Barry K.W."/>
            <person name="Belfiori B."/>
            <person name="Cichocki N."/>
            <person name="Clum A."/>
            <person name="Dockter R.B."/>
            <person name="Fauchery L."/>
            <person name="Guy J."/>
            <person name="Iotti M."/>
            <person name="Le Tacon F."/>
            <person name="Lindquist E.A."/>
            <person name="Lipzen A."/>
            <person name="Malagnac F."/>
            <person name="Mello A."/>
            <person name="Molinier V."/>
            <person name="Miyauchi S."/>
            <person name="Poulain J."/>
            <person name="Riccioni C."/>
            <person name="Rubini A."/>
            <person name="Sitrit Y."/>
            <person name="Splivallo R."/>
            <person name="Traeger S."/>
            <person name="Wang M."/>
            <person name="Zifcakova L."/>
            <person name="Wipf D."/>
            <person name="Zambonelli A."/>
            <person name="Paolocci F."/>
            <person name="Nowrousian M."/>
            <person name="Ottonello S."/>
            <person name="Baldrian P."/>
            <person name="Spatafora J.W."/>
            <person name="Henrissat B."/>
            <person name="Nagy L.G."/>
            <person name="Aury J.M."/>
            <person name="Wincker P."/>
            <person name="Grigoriev I.V."/>
            <person name="Bonfante P."/>
            <person name="Martin F.M."/>
        </authorList>
    </citation>
    <scope>NUCLEOTIDE SEQUENCE [LARGE SCALE GENOMIC DNA]</scope>
    <source>
        <strain evidence="2 3">120613-1</strain>
    </source>
</reference>
<dbReference type="Proteomes" id="UP000276215">
    <property type="component" value="Unassembled WGS sequence"/>
</dbReference>
<organism evidence="2 3">
    <name type="scientific">Choiromyces venosus 120613-1</name>
    <dbReference type="NCBI Taxonomy" id="1336337"/>
    <lineage>
        <taxon>Eukaryota</taxon>
        <taxon>Fungi</taxon>
        <taxon>Dikarya</taxon>
        <taxon>Ascomycota</taxon>
        <taxon>Pezizomycotina</taxon>
        <taxon>Pezizomycetes</taxon>
        <taxon>Pezizales</taxon>
        <taxon>Tuberaceae</taxon>
        <taxon>Choiromyces</taxon>
    </lineage>
</organism>
<accession>A0A3N4JLL7</accession>